<evidence type="ECO:0000313" key="8">
    <source>
        <dbReference type="Proteomes" id="UP000199518"/>
    </source>
</evidence>
<dbReference type="Gene3D" id="1.10.10.60">
    <property type="entry name" value="Homeodomain-like"/>
    <property type="match status" value="1"/>
</dbReference>
<keyword evidence="1" id="KW-0547">Nucleotide-binding</keyword>
<keyword evidence="4" id="KW-0804">Transcription</keyword>
<feature type="domain" description="PAS" evidence="6">
    <location>
        <begin position="5"/>
        <end position="53"/>
    </location>
</feature>
<dbReference type="SUPFAM" id="SSF55785">
    <property type="entry name" value="PYP-like sensor domain (PAS domain)"/>
    <property type="match status" value="1"/>
</dbReference>
<dbReference type="InterPro" id="IPR027417">
    <property type="entry name" value="P-loop_NTPase"/>
</dbReference>
<dbReference type="InterPro" id="IPR058031">
    <property type="entry name" value="AAA_lid_NorR"/>
</dbReference>
<dbReference type="InterPro" id="IPR002078">
    <property type="entry name" value="Sigma_54_int"/>
</dbReference>
<evidence type="ECO:0000259" key="5">
    <source>
        <dbReference type="PROSITE" id="PS50045"/>
    </source>
</evidence>
<proteinExistence type="predicted"/>
<dbReference type="InterPro" id="IPR009057">
    <property type="entry name" value="Homeodomain-like_sf"/>
</dbReference>
<dbReference type="Gene3D" id="3.30.450.20">
    <property type="entry name" value="PAS domain"/>
    <property type="match status" value="1"/>
</dbReference>
<dbReference type="SUPFAM" id="SSF52540">
    <property type="entry name" value="P-loop containing nucleoside triphosphate hydrolases"/>
    <property type="match status" value="1"/>
</dbReference>
<dbReference type="Gene3D" id="3.40.50.300">
    <property type="entry name" value="P-loop containing nucleotide triphosphate hydrolases"/>
    <property type="match status" value="1"/>
</dbReference>
<dbReference type="RefSeq" id="WP_092049482.1">
    <property type="nucleotide sequence ID" value="NZ_FOQD01000006.1"/>
</dbReference>
<sequence length="454" mass="51067">MSTRPRRGLATWLTTSLSPLFVLDDRRVVLVFNRGCEELTQWPAAEIIGKTCLAQATSDPTHAASVTGVLCPPEFLPNQMFASQPVVLHRRDGTILEREIHFFRLHPEDSRETGHFVGLIAEPATTAPFLKTSRRLDVARHTAELYERYRVERLIAKSPAMQRVAAQIEIARQTVPAVHLIGPRGCGKEHVARLIHYGSQNRQQRFVPIRCDGSSHFEISRTLNRIYESDEAQPVTIYLDQVDALPLDLQERVLAQMNRGVHRHLSSSQSGLVQLDERRMNPELKLRLTSLIIEVPALRDRGDDLLLLAQQLLEEQNQPAGLQHQGFSTAVERLFRQYNWPGEVDELARVVTQAARKASSAIVDVADLPADFAAGFSAQAIRPLPVRLSLEEQLAVIERQKIEQALEEARSNKSVAAEILQMPRARLYRRMAALGLAIGEDDEIEREKSPESLV</sequence>
<keyword evidence="8" id="KW-1185">Reference proteome</keyword>
<dbReference type="EMBL" id="FOQD01000006">
    <property type="protein sequence ID" value="SFI16515.1"/>
    <property type="molecule type" value="Genomic_DNA"/>
</dbReference>
<dbReference type="Pfam" id="PF14532">
    <property type="entry name" value="Sigma54_activ_2"/>
    <property type="match status" value="1"/>
</dbReference>
<evidence type="ECO:0000256" key="1">
    <source>
        <dbReference type="ARBA" id="ARBA00022741"/>
    </source>
</evidence>
<dbReference type="GO" id="GO:0006355">
    <property type="term" value="P:regulation of DNA-templated transcription"/>
    <property type="evidence" value="ECO:0007669"/>
    <property type="project" value="InterPro"/>
</dbReference>
<protein>
    <submittedName>
        <fullName evidence="7">Transcriptional regulator containing PAS, AAA-type ATPase, and DNA-binding Fis domains</fullName>
    </submittedName>
</protein>
<gene>
    <name evidence="7" type="ORF">SAMN05421753_106101</name>
</gene>
<dbReference type="SUPFAM" id="SSF46689">
    <property type="entry name" value="Homeodomain-like"/>
    <property type="match status" value="1"/>
</dbReference>
<evidence type="ECO:0000256" key="3">
    <source>
        <dbReference type="ARBA" id="ARBA00023015"/>
    </source>
</evidence>
<organism evidence="7 8">
    <name type="scientific">Planctomicrobium piriforme</name>
    <dbReference type="NCBI Taxonomy" id="1576369"/>
    <lineage>
        <taxon>Bacteria</taxon>
        <taxon>Pseudomonadati</taxon>
        <taxon>Planctomycetota</taxon>
        <taxon>Planctomycetia</taxon>
        <taxon>Planctomycetales</taxon>
        <taxon>Planctomycetaceae</taxon>
        <taxon>Planctomicrobium</taxon>
    </lineage>
</organism>
<dbReference type="PRINTS" id="PR01590">
    <property type="entry name" value="HTHFIS"/>
</dbReference>
<dbReference type="GO" id="GO:0043565">
    <property type="term" value="F:sequence-specific DNA binding"/>
    <property type="evidence" value="ECO:0007669"/>
    <property type="project" value="InterPro"/>
</dbReference>
<dbReference type="PANTHER" id="PTHR32071">
    <property type="entry name" value="TRANSCRIPTIONAL REGULATORY PROTEIN"/>
    <property type="match status" value="1"/>
</dbReference>
<accession>A0A1I3FZ68</accession>
<dbReference type="OrthoDB" id="213520at2"/>
<name>A0A1I3FZ68_9PLAN</name>
<keyword evidence="2" id="KW-0067">ATP-binding</keyword>
<evidence type="ECO:0000256" key="4">
    <source>
        <dbReference type="ARBA" id="ARBA00023163"/>
    </source>
</evidence>
<dbReference type="Proteomes" id="UP000199518">
    <property type="component" value="Unassembled WGS sequence"/>
</dbReference>
<dbReference type="Gene3D" id="1.10.8.60">
    <property type="match status" value="1"/>
</dbReference>
<evidence type="ECO:0000256" key="2">
    <source>
        <dbReference type="ARBA" id="ARBA00022840"/>
    </source>
</evidence>
<dbReference type="Pfam" id="PF02954">
    <property type="entry name" value="HTH_8"/>
    <property type="match status" value="1"/>
</dbReference>
<feature type="domain" description="Sigma-54 factor interaction" evidence="5">
    <location>
        <begin position="154"/>
        <end position="356"/>
    </location>
</feature>
<keyword evidence="7" id="KW-0238">DNA-binding</keyword>
<dbReference type="PANTHER" id="PTHR32071:SF57">
    <property type="entry name" value="C4-DICARBOXYLATE TRANSPORT TRANSCRIPTIONAL REGULATORY PROTEIN DCTD"/>
    <property type="match status" value="1"/>
</dbReference>
<dbReference type="Pfam" id="PF25601">
    <property type="entry name" value="AAA_lid_14"/>
    <property type="match status" value="1"/>
</dbReference>
<dbReference type="InterPro" id="IPR002197">
    <property type="entry name" value="HTH_Fis"/>
</dbReference>
<dbReference type="InterPro" id="IPR000014">
    <property type="entry name" value="PAS"/>
</dbReference>
<dbReference type="InterPro" id="IPR035965">
    <property type="entry name" value="PAS-like_dom_sf"/>
</dbReference>
<dbReference type="PROSITE" id="PS50045">
    <property type="entry name" value="SIGMA54_INTERACT_4"/>
    <property type="match status" value="1"/>
</dbReference>
<evidence type="ECO:0000313" key="7">
    <source>
        <dbReference type="EMBL" id="SFI16515.1"/>
    </source>
</evidence>
<dbReference type="PROSITE" id="PS50112">
    <property type="entry name" value="PAS"/>
    <property type="match status" value="1"/>
</dbReference>
<evidence type="ECO:0000259" key="6">
    <source>
        <dbReference type="PROSITE" id="PS50112"/>
    </source>
</evidence>
<dbReference type="AlphaFoldDB" id="A0A1I3FZ68"/>
<dbReference type="CDD" id="cd00009">
    <property type="entry name" value="AAA"/>
    <property type="match status" value="1"/>
</dbReference>
<keyword evidence="3" id="KW-0805">Transcription regulation</keyword>
<dbReference type="STRING" id="1576369.SAMN05421753_106101"/>
<reference evidence="8" key="1">
    <citation type="submission" date="2016-10" db="EMBL/GenBank/DDBJ databases">
        <authorList>
            <person name="Varghese N."/>
            <person name="Submissions S."/>
        </authorList>
    </citation>
    <scope>NUCLEOTIDE SEQUENCE [LARGE SCALE GENOMIC DNA]</scope>
    <source>
        <strain evidence="8">DSM 26348</strain>
    </source>
</reference>
<dbReference type="GO" id="GO:0005524">
    <property type="term" value="F:ATP binding"/>
    <property type="evidence" value="ECO:0007669"/>
    <property type="project" value="UniProtKB-KW"/>
</dbReference>